<dbReference type="Gene3D" id="3.30.1330.30">
    <property type="match status" value="1"/>
</dbReference>
<evidence type="ECO:0000313" key="4">
    <source>
        <dbReference type="Proteomes" id="UP001431783"/>
    </source>
</evidence>
<organism evidence="3 4">
    <name type="scientific">Henosepilachna vigintioctopunctata</name>
    <dbReference type="NCBI Taxonomy" id="420089"/>
    <lineage>
        <taxon>Eukaryota</taxon>
        <taxon>Metazoa</taxon>
        <taxon>Ecdysozoa</taxon>
        <taxon>Arthropoda</taxon>
        <taxon>Hexapoda</taxon>
        <taxon>Insecta</taxon>
        <taxon>Pterygota</taxon>
        <taxon>Neoptera</taxon>
        <taxon>Endopterygota</taxon>
        <taxon>Coleoptera</taxon>
        <taxon>Polyphaga</taxon>
        <taxon>Cucujiformia</taxon>
        <taxon>Coccinelloidea</taxon>
        <taxon>Coccinellidae</taxon>
        <taxon>Epilachninae</taxon>
        <taxon>Epilachnini</taxon>
        <taxon>Henosepilachna</taxon>
    </lineage>
</organism>
<sequence length="286" mass="31984">MFGFIVMDGNGVLFGTFQDNTRKVLRKFSMEMPKKQNTKSSREDAQRFTRLKLEIRQNYIENVAKSASELFITGGTPSITNLILAGSGGIKTELSKSSLFDTKLKNKVKFVDVSSGGETGFVEAIKRVGVTLTKVKISQENSLLQTFLDEIKQNRGKYCFGVADTMRGLEMGAVKTVICSEKLNIQRYVLKNLTTGNQTILYLTPKQEKNKLFFTDKESGAKLKIITRNPMMEWLAKNHNTYGATLKVLSKECRESNAQLQNYGGIGGLLRYKVDFQSLKIPEGSA</sequence>
<evidence type="ECO:0000259" key="2">
    <source>
        <dbReference type="Pfam" id="PF03465"/>
    </source>
</evidence>
<dbReference type="InterPro" id="IPR005142">
    <property type="entry name" value="eRF1_3"/>
</dbReference>
<feature type="domain" description="eRF1" evidence="1">
    <location>
        <begin position="2"/>
        <end position="130"/>
    </location>
</feature>
<dbReference type="FunFam" id="3.30.1330.30:FF:000032">
    <property type="entry name" value="Eukaryotic peptide chain release factor subunit 1"/>
    <property type="match status" value="1"/>
</dbReference>
<comment type="caution">
    <text evidence="3">The sequence shown here is derived from an EMBL/GenBank/DDBJ whole genome shotgun (WGS) entry which is preliminary data.</text>
</comment>
<dbReference type="Proteomes" id="UP001431783">
    <property type="component" value="Unassembled WGS sequence"/>
</dbReference>
<dbReference type="Pfam" id="PF03464">
    <property type="entry name" value="eRF1_2"/>
    <property type="match status" value="1"/>
</dbReference>
<dbReference type="Pfam" id="PF03465">
    <property type="entry name" value="eRF1_3"/>
    <property type="match status" value="1"/>
</dbReference>
<dbReference type="InterPro" id="IPR005141">
    <property type="entry name" value="eRF1_2"/>
</dbReference>
<dbReference type="InterPro" id="IPR029064">
    <property type="entry name" value="Ribosomal_eL30-like_sf"/>
</dbReference>
<name>A0AAW1U0N3_9CUCU</name>
<dbReference type="Gene3D" id="3.30.420.60">
    <property type="entry name" value="eRF1 domain 2"/>
    <property type="match status" value="1"/>
</dbReference>
<dbReference type="AlphaFoldDB" id="A0AAW1U0N3"/>
<dbReference type="InterPro" id="IPR042226">
    <property type="entry name" value="eFR1_2_sf"/>
</dbReference>
<proteinExistence type="predicted"/>
<accession>A0AAW1U0N3</accession>
<keyword evidence="4" id="KW-1185">Reference proteome</keyword>
<dbReference type="InterPro" id="IPR004403">
    <property type="entry name" value="Peptide_chain-rel_eRF1/aRF1"/>
</dbReference>
<evidence type="ECO:0000259" key="1">
    <source>
        <dbReference type="Pfam" id="PF03464"/>
    </source>
</evidence>
<protein>
    <submittedName>
        <fullName evidence="3">Uncharacterized protein</fullName>
    </submittedName>
</protein>
<reference evidence="3 4" key="1">
    <citation type="submission" date="2023-03" db="EMBL/GenBank/DDBJ databases">
        <title>Genome insight into feeding habits of ladybird beetles.</title>
        <authorList>
            <person name="Li H.-S."/>
            <person name="Huang Y.-H."/>
            <person name="Pang H."/>
        </authorList>
    </citation>
    <scope>NUCLEOTIDE SEQUENCE [LARGE SCALE GENOMIC DNA]</scope>
    <source>
        <strain evidence="3">SYSU_2023b</strain>
        <tissue evidence="3">Whole body</tissue>
    </source>
</reference>
<dbReference type="SUPFAM" id="SSF53137">
    <property type="entry name" value="Translational machinery components"/>
    <property type="match status" value="1"/>
</dbReference>
<dbReference type="EMBL" id="JARQZJ010000029">
    <property type="protein sequence ID" value="KAK9873695.1"/>
    <property type="molecule type" value="Genomic_DNA"/>
</dbReference>
<dbReference type="PANTHER" id="PTHR10113">
    <property type="entry name" value="PEPTIDE CHAIN RELEASE FACTOR SUBUNIT 1"/>
    <property type="match status" value="1"/>
</dbReference>
<dbReference type="GO" id="GO:0003747">
    <property type="term" value="F:translation release factor activity"/>
    <property type="evidence" value="ECO:0007669"/>
    <property type="project" value="InterPro"/>
</dbReference>
<feature type="domain" description="eRF1" evidence="2">
    <location>
        <begin position="137"/>
        <end position="274"/>
    </location>
</feature>
<evidence type="ECO:0000313" key="3">
    <source>
        <dbReference type="EMBL" id="KAK9873695.1"/>
    </source>
</evidence>
<gene>
    <name evidence="3" type="ORF">WA026_023803</name>
</gene>
<dbReference type="SUPFAM" id="SSF55315">
    <property type="entry name" value="L30e-like"/>
    <property type="match status" value="1"/>
</dbReference>